<evidence type="ECO:0000313" key="2">
    <source>
        <dbReference type="Proteomes" id="UP001434883"/>
    </source>
</evidence>
<proteinExistence type="predicted"/>
<comment type="caution">
    <text evidence="1">The sequence shown here is derived from an EMBL/GenBank/DDBJ whole genome shotgun (WGS) entry which is preliminary data.</text>
</comment>
<name>A0ABV0RL98_9TELE</name>
<keyword evidence="2" id="KW-1185">Reference proteome</keyword>
<dbReference type="Proteomes" id="UP001434883">
    <property type="component" value="Unassembled WGS sequence"/>
</dbReference>
<sequence>AELASACPCSSSIYHLLIFFIMKEGAYAMQKPRSTPKVSLKYRLASSSARIFP</sequence>
<gene>
    <name evidence="1" type="ORF">XENOCAPTIV_020511</name>
</gene>
<feature type="non-terminal residue" evidence="1">
    <location>
        <position position="1"/>
    </location>
</feature>
<protein>
    <submittedName>
        <fullName evidence="1">Uncharacterized protein</fullName>
    </submittedName>
</protein>
<reference evidence="1 2" key="1">
    <citation type="submission" date="2021-06" db="EMBL/GenBank/DDBJ databases">
        <authorList>
            <person name="Palmer J.M."/>
        </authorList>
    </citation>
    <scope>NUCLEOTIDE SEQUENCE [LARGE SCALE GENOMIC DNA]</scope>
    <source>
        <strain evidence="1 2">XC_2019</strain>
        <tissue evidence="1">Muscle</tissue>
    </source>
</reference>
<organism evidence="1 2">
    <name type="scientific">Xenoophorus captivus</name>
    <dbReference type="NCBI Taxonomy" id="1517983"/>
    <lineage>
        <taxon>Eukaryota</taxon>
        <taxon>Metazoa</taxon>
        <taxon>Chordata</taxon>
        <taxon>Craniata</taxon>
        <taxon>Vertebrata</taxon>
        <taxon>Euteleostomi</taxon>
        <taxon>Actinopterygii</taxon>
        <taxon>Neopterygii</taxon>
        <taxon>Teleostei</taxon>
        <taxon>Neoteleostei</taxon>
        <taxon>Acanthomorphata</taxon>
        <taxon>Ovalentaria</taxon>
        <taxon>Atherinomorphae</taxon>
        <taxon>Cyprinodontiformes</taxon>
        <taxon>Goodeidae</taxon>
        <taxon>Xenoophorus</taxon>
    </lineage>
</organism>
<accession>A0ABV0RL98</accession>
<dbReference type="EMBL" id="JAHRIN010050855">
    <property type="protein sequence ID" value="MEQ2208954.1"/>
    <property type="molecule type" value="Genomic_DNA"/>
</dbReference>
<evidence type="ECO:0000313" key="1">
    <source>
        <dbReference type="EMBL" id="MEQ2208954.1"/>
    </source>
</evidence>